<dbReference type="OrthoDB" id="6264785at2"/>
<dbReference type="RefSeq" id="WP_040986280.1">
    <property type="nucleotide sequence ID" value="NZ_JBFRUC010000015.1"/>
</dbReference>
<accession>A0A0C2NHL8</accession>
<name>A0A0C2NHL8_9VIBR</name>
<accession>A0A0C2P037</accession>
<dbReference type="Proteomes" id="UP000031672">
    <property type="component" value="Unassembled WGS sequence"/>
</dbReference>
<dbReference type="Pfam" id="PF12321">
    <property type="entry name" value="DUF3634"/>
    <property type="match status" value="1"/>
</dbReference>
<dbReference type="AlphaFoldDB" id="A0A0C2NHL8"/>
<proteinExistence type="predicted"/>
<keyword evidence="2" id="KW-1185">Reference proteome</keyword>
<dbReference type="EMBL" id="JTKH01000003">
    <property type="protein sequence ID" value="KII81695.1"/>
    <property type="molecule type" value="Genomic_DNA"/>
</dbReference>
<dbReference type="STRING" id="1461322.OJ16_00365"/>
<evidence type="ECO:0008006" key="3">
    <source>
        <dbReference type="Google" id="ProtNLM"/>
    </source>
</evidence>
<dbReference type="InterPro" id="IPR022090">
    <property type="entry name" value="DUF3634"/>
</dbReference>
<organism evidence="1 2">
    <name type="scientific">Vibrio renipiscarius</name>
    <dbReference type="NCBI Taxonomy" id="1461322"/>
    <lineage>
        <taxon>Bacteria</taxon>
        <taxon>Pseudomonadati</taxon>
        <taxon>Pseudomonadota</taxon>
        <taxon>Gammaproteobacteria</taxon>
        <taxon>Vibrionales</taxon>
        <taxon>Vibrionaceae</taxon>
        <taxon>Vibrio</taxon>
    </lineage>
</organism>
<comment type="caution">
    <text evidence="1">The sequence shown here is derived from an EMBL/GenBank/DDBJ whole genome shotgun (WGS) entry which is preliminary data.</text>
</comment>
<evidence type="ECO:0000313" key="1">
    <source>
        <dbReference type="EMBL" id="KII81695.1"/>
    </source>
</evidence>
<gene>
    <name evidence="1" type="ORF">OJ16_00365</name>
</gene>
<protein>
    <recommendedName>
        <fullName evidence="3">DUF3634 domain-containing protein</fullName>
    </recommendedName>
</protein>
<evidence type="ECO:0000313" key="2">
    <source>
        <dbReference type="Proteomes" id="UP000031672"/>
    </source>
</evidence>
<reference evidence="1 2" key="1">
    <citation type="submission" date="2014-11" db="EMBL/GenBank/DDBJ databases">
        <title>Draft Genome Sequence of Vibrio piscirenalis strains CECT 8603T and CECT 8604, two marine Gammaproteobacterium isolated from cultured gilthead sea bream (Sparus aurata).</title>
        <authorList>
            <person name="Arahal D.R."/>
            <person name="Rodrigo-Torres L."/>
            <person name="Lucena T."/>
            <person name="Pujalte M.J."/>
        </authorList>
    </citation>
    <scope>NUCLEOTIDE SEQUENCE [LARGE SCALE GENOMIC DNA]</scope>
    <source>
        <strain evidence="1 2">DCR 1-4-2</strain>
    </source>
</reference>
<sequence>MIYVVIIAAILIFWLVAIDRPTLKVSFKAGHIESCKGHFPAKFKHNVLEIAENQPFDGEFKVYRQRTGHKLSFSKSVPKKVQQRIRNVFPHQGFASKGNKKA</sequence>